<accession>A0A5J9UGN1</accession>
<dbReference type="InterPro" id="IPR046527">
    <property type="entry name" value="PIR2-like_helical"/>
</dbReference>
<feature type="non-terminal residue" evidence="4">
    <location>
        <position position="1"/>
    </location>
</feature>
<dbReference type="PANTHER" id="PTHR33120:SF42">
    <property type="entry name" value="OS12G0105000 PROTEIN"/>
    <property type="match status" value="1"/>
</dbReference>
<feature type="region of interest" description="Disordered" evidence="1">
    <location>
        <begin position="1"/>
        <end position="20"/>
    </location>
</feature>
<comment type="caution">
    <text evidence="4">The sequence shown here is derived from an EMBL/GenBank/DDBJ whole genome shotgun (WGS) entry which is preliminary data.</text>
</comment>
<sequence length="800" mass="89337">MSHYIHTPDSFSPSSDRSGGGGLMSASIRCDLGVFSCFHGKEDKGPPTDSFRKIKSRMEVYYDEARVRLPLQAMPELADCVSAGGLCFGLADPLSNIVLNAVGLLVHRELVGYKPPHRFSWAEATTSMEATQMPGKSYSGQLAFMIGYFRHLSRIQAKRYLHIASYDLALAINLVHHDHQGCFPSSQQHSFLPDGGKTKNALRAAAIRAEHPEPNVLARLMTAQYPLDMLTAVLTKLQGTETLTVKDLYEVKKLLSNQWPPTQVNMNFWCHPRDNNISLNFCHYSGNGSLQISTGIGEDRVAQITVMDQSHFTGNRCYISQLNFGNEDMEANLSKCLAVATAGSWRQREEPAWDDFESLPCEHILSLKLRLLDTIHAFYTNALARLPIHREPQILRAILVAGHCYGPLDPVSNIIVNSCWYDMAFPLGNQVQDLDLPHLELPGWFDEGASLNSLKLPKGILDTRSMSRLESRSLDGLVAALRNGASMSLHQALEFLSTSNCDISRALLHPSIFSDAAKVAKHPQYVEFGSFLCDLHRNEFFNKLKPSHDGVYRMDNVTLSQEALYRNVSDHLLTFVHGRSPPKDEAPPCKLIVPAAKNVVRKNSFVWEMLAFLSNKIDVVLHEYSYKHPWEPAFHLDVICGVNEPSLCGSLYHVNFLACPEDGTYKRTLFFAELWVGSMPEKLSSCSPVYNIDCTGRCSFCEKNGSKVVHPPSGGHFGDLDGSLDTDGSHGLLGSEEYRFKSEGLLLDTDYVYFDPARDDELAEALNRFHSHLKKKNSTKGRDVPWLFIKKDAALEPGWA</sequence>
<dbReference type="EMBL" id="RWGY01000026">
    <property type="protein sequence ID" value="TVU22594.1"/>
    <property type="molecule type" value="Genomic_DNA"/>
</dbReference>
<evidence type="ECO:0000259" key="3">
    <source>
        <dbReference type="Pfam" id="PF20235"/>
    </source>
</evidence>
<feature type="domain" description="PIR2-like helical" evidence="3">
    <location>
        <begin position="57"/>
        <end position="175"/>
    </location>
</feature>
<evidence type="ECO:0000259" key="2">
    <source>
        <dbReference type="Pfam" id="PF12274"/>
    </source>
</evidence>
<dbReference type="InterPro" id="IPR022059">
    <property type="entry name" value="DUF3615"/>
</dbReference>
<dbReference type="OrthoDB" id="607685at2759"/>
<dbReference type="Pfam" id="PF20235">
    <property type="entry name" value="PIR2-like_helical"/>
    <property type="match status" value="2"/>
</dbReference>
<dbReference type="Gramene" id="TVU22594">
    <property type="protein sequence ID" value="TVU22594"/>
    <property type="gene ID" value="EJB05_32304"/>
</dbReference>
<feature type="domain" description="DUF3615" evidence="2">
    <location>
        <begin position="619"/>
        <end position="711"/>
    </location>
</feature>
<reference evidence="4 5" key="1">
    <citation type="journal article" date="2019" name="Sci. Rep.">
        <title>A high-quality genome of Eragrostis curvula grass provides insights into Poaceae evolution and supports new strategies to enhance forage quality.</title>
        <authorList>
            <person name="Carballo J."/>
            <person name="Santos B.A.C.M."/>
            <person name="Zappacosta D."/>
            <person name="Garbus I."/>
            <person name="Selva J.P."/>
            <person name="Gallo C.A."/>
            <person name="Diaz A."/>
            <person name="Albertini E."/>
            <person name="Caccamo M."/>
            <person name="Echenique V."/>
        </authorList>
    </citation>
    <scope>NUCLEOTIDE SEQUENCE [LARGE SCALE GENOMIC DNA]</scope>
    <source>
        <strain evidence="5">cv. Victoria</strain>
        <tissue evidence="4">Leaf</tissue>
    </source>
</reference>
<gene>
    <name evidence="4" type="ORF">EJB05_32304</name>
</gene>
<feature type="non-terminal residue" evidence="4">
    <location>
        <position position="800"/>
    </location>
</feature>
<dbReference type="Proteomes" id="UP000324897">
    <property type="component" value="Unassembled WGS sequence"/>
</dbReference>
<proteinExistence type="predicted"/>
<evidence type="ECO:0000313" key="4">
    <source>
        <dbReference type="EMBL" id="TVU22594.1"/>
    </source>
</evidence>
<keyword evidence="5" id="KW-1185">Reference proteome</keyword>
<dbReference type="PANTHER" id="PTHR33120">
    <property type="entry name" value="EXPRESSED PROTEIN-RELATED"/>
    <property type="match status" value="1"/>
</dbReference>
<name>A0A5J9UGN1_9POAL</name>
<organism evidence="4 5">
    <name type="scientific">Eragrostis curvula</name>
    <name type="common">weeping love grass</name>
    <dbReference type="NCBI Taxonomy" id="38414"/>
    <lineage>
        <taxon>Eukaryota</taxon>
        <taxon>Viridiplantae</taxon>
        <taxon>Streptophyta</taxon>
        <taxon>Embryophyta</taxon>
        <taxon>Tracheophyta</taxon>
        <taxon>Spermatophyta</taxon>
        <taxon>Magnoliopsida</taxon>
        <taxon>Liliopsida</taxon>
        <taxon>Poales</taxon>
        <taxon>Poaceae</taxon>
        <taxon>PACMAD clade</taxon>
        <taxon>Chloridoideae</taxon>
        <taxon>Eragrostideae</taxon>
        <taxon>Eragrostidinae</taxon>
        <taxon>Eragrostis</taxon>
    </lineage>
</organism>
<feature type="domain" description="PIR2-like helical" evidence="3">
    <location>
        <begin position="373"/>
        <end position="506"/>
    </location>
</feature>
<dbReference type="AlphaFoldDB" id="A0A5J9UGN1"/>
<evidence type="ECO:0000256" key="1">
    <source>
        <dbReference type="SAM" id="MobiDB-lite"/>
    </source>
</evidence>
<protein>
    <submittedName>
        <fullName evidence="4">Uncharacterized protein</fullName>
    </submittedName>
</protein>
<dbReference type="Pfam" id="PF12274">
    <property type="entry name" value="DUF3615"/>
    <property type="match status" value="1"/>
</dbReference>
<evidence type="ECO:0000313" key="5">
    <source>
        <dbReference type="Proteomes" id="UP000324897"/>
    </source>
</evidence>